<name>X1LH94_9ZZZZ</name>
<organism evidence="1">
    <name type="scientific">marine sediment metagenome</name>
    <dbReference type="NCBI Taxonomy" id="412755"/>
    <lineage>
        <taxon>unclassified sequences</taxon>
        <taxon>metagenomes</taxon>
        <taxon>ecological metagenomes</taxon>
    </lineage>
</organism>
<evidence type="ECO:0000313" key="1">
    <source>
        <dbReference type="EMBL" id="GAI05216.1"/>
    </source>
</evidence>
<evidence type="ECO:0008006" key="2">
    <source>
        <dbReference type="Google" id="ProtNLM"/>
    </source>
</evidence>
<reference evidence="1" key="1">
    <citation type="journal article" date="2014" name="Front. Microbiol.">
        <title>High frequency of phylogenetically diverse reductive dehalogenase-homologous genes in deep subseafloor sedimentary metagenomes.</title>
        <authorList>
            <person name="Kawai M."/>
            <person name="Futagami T."/>
            <person name="Toyoda A."/>
            <person name="Takaki Y."/>
            <person name="Nishi S."/>
            <person name="Hori S."/>
            <person name="Arai W."/>
            <person name="Tsubouchi T."/>
            <person name="Morono Y."/>
            <person name="Uchiyama I."/>
            <person name="Ito T."/>
            <person name="Fujiyama A."/>
            <person name="Inagaki F."/>
            <person name="Takami H."/>
        </authorList>
    </citation>
    <scope>NUCLEOTIDE SEQUENCE</scope>
    <source>
        <strain evidence="1">Expedition CK06-06</strain>
    </source>
</reference>
<accession>X1LH94</accession>
<dbReference type="EMBL" id="BARV01007242">
    <property type="protein sequence ID" value="GAI05216.1"/>
    <property type="molecule type" value="Genomic_DNA"/>
</dbReference>
<sequence length="199" mass="23473">MNVVITHSPRSAVSEIFGYINLAHLLIYNKPIKINHEASSFEATRFRRPLLEGWNDVIDADPQILLERGYDKVIHVNRNLIDLCEAQAFYHRQSKTAREIIILALSEPDFFKNIEQKRERTQKEIDDPRFLRIDLQDDWNNHLFLTYNKILDFLEFPKEGRPLVIPVKSKQNFEAYSNSFLPKDYKVCENIEIIRNATI</sequence>
<proteinExistence type="predicted"/>
<protein>
    <recommendedName>
        <fullName evidence="2">Sulfotransferase domain-containing protein</fullName>
    </recommendedName>
</protein>
<dbReference type="AlphaFoldDB" id="X1LH94"/>
<gene>
    <name evidence="1" type="ORF">S06H3_14776</name>
</gene>
<comment type="caution">
    <text evidence="1">The sequence shown here is derived from an EMBL/GenBank/DDBJ whole genome shotgun (WGS) entry which is preliminary data.</text>
</comment>